<dbReference type="Gene3D" id="3.40.50.150">
    <property type="entry name" value="Vaccinia Virus protein VP39"/>
    <property type="match status" value="1"/>
</dbReference>
<feature type="binding site" evidence="7 8">
    <location>
        <position position="12"/>
    </location>
    <ligand>
        <name>S-adenosyl-L-methionine</name>
        <dbReference type="ChEBI" id="CHEBI:59789"/>
    </ligand>
</feature>
<dbReference type="OrthoDB" id="9814755at2"/>
<dbReference type="RefSeq" id="WP_105073483.1">
    <property type="nucleotide sequence ID" value="NZ_PPGH01000034.1"/>
</dbReference>
<reference evidence="10 11" key="1">
    <citation type="submission" date="2018-01" db="EMBL/GenBank/DDBJ databases">
        <title>The complete genome sequence of Chromatium okenii LaCa, a purple sulfur bacterium with a turbulent life.</title>
        <authorList>
            <person name="Luedin S.M."/>
            <person name="Liechti N."/>
            <person name="Storelli N."/>
            <person name="Danza F."/>
            <person name="Wittwer M."/>
            <person name="Pothier J.F."/>
            <person name="Tonolla M.A."/>
        </authorList>
    </citation>
    <scope>NUCLEOTIDE SEQUENCE [LARGE SCALE GENOMIC DNA]</scope>
    <source>
        <strain evidence="10 11">LaCa</strain>
    </source>
</reference>
<dbReference type="PROSITE" id="PS01131">
    <property type="entry name" value="RRNA_A_DIMETH"/>
    <property type="match status" value="1"/>
</dbReference>
<gene>
    <name evidence="7" type="primary">rsmA</name>
    <name evidence="7" type="synonym">ksgA</name>
    <name evidence="10" type="ORF">CXB77_06455</name>
</gene>
<dbReference type="InterPro" id="IPR023165">
    <property type="entry name" value="rRNA_Ade_diMease-like_C"/>
</dbReference>
<dbReference type="Gene3D" id="1.10.8.100">
    <property type="entry name" value="Ribosomal RNA adenine dimethylase-like, domain 2"/>
    <property type="match status" value="1"/>
</dbReference>
<dbReference type="InterPro" id="IPR020598">
    <property type="entry name" value="rRNA_Ade_methylase_Trfase_N"/>
</dbReference>
<evidence type="ECO:0000256" key="3">
    <source>
        <dbReference type="ARBA" id="ARBA00022603"/>
    </source>
</evidence>
<sequence length="263" mass="29053">MTHQPRKRFGQNFLHDPSVIARIHAAIAAQPGERLVEIGPGQGAITAGLLTAAGALDVIELDRDLIEPLRQRFGSNTLRIHNSDALQFDLRTLVSAGERLRVIGNLPYNISTPLMFHFLDQADSIIDLHLMLQKEVVERIVAAPGNKVYGRLSIMVQSRCQASCLFRIGAGAFTPTPKVESAFLRLRPLQPLPYPIDNPELHFRLVAAAFGQRRKTLRNSLAEFVTPAHFAATEIDPKLRAENLDVESYARLANAVNATELAI</sequence>
<evidence type="ECO:0000313" key="10">
    <source>
        <dbReference type="EMBL" id="PQJ96723.1"/>
    </source>
</evidence>
<dbReference type="Pfam" id="PF00398">
    <property type="entry name" value="RrnaAD"/>
    <property type="match status" value="1"/>
</dbReference>
<keyword evidence="2 7" id="KW-0698">rRNA processing</keyword>
<comment type="caution">
    <text evidence="10">The sequence shown here is derived from an EMBL/GenBank/DDBJ whole genome shotgun (WGS) entry which is preliminary data.</text>
</comment>
<evidence type="ECO:0000256" key="7">
    <source>
        <dbReference type="HAMAP-Rule" id="MF_00607"/>
    </source>
</evidence>
<dbReference type="GO" id="GO:0003723">
    <property type="term" value="F:RNA binding"/>
    <property type="evidence" value="ECO:0007669"/>
    <property type="project" value="UniProtKB-UniRule"/>
</dbReference>
<dbReference type="SMART" id="SM00650">
    <property type="entry name" value="rADc"/>
    <property type="match status" value="1"/>
</dbReference>
<dbReference type="InterPro" id="IPR020596">
    <property type="entry name" value="rRNA_Ade_Mease_Trfase_CS"/>
</dbReference>
<feature type="domain" description="Ribosomal RNA adenine methylase transferase N-terminal" evidence="9">
    <location>
        <begin position="19"/>
        <end position="190"/>
    </location>
</feature>
<comment type="subcellular location">
    <subcellularLocation>
        <location evidence="7">Cytoplasm</location>
    </subcellularLocation>
</comment>
<dbReference type="HAMAP" id="MF_00607">
    <property type="entry name" value="16SrRNA_methyltr_A"/>
    <property type="match status" value="1"/>
</dbReference>
<feature type="binding site" evidence="7 8">
    <location>
        <position position="14"/>
    </location>
    <ligand>
        <name>S-adenosyl-L-methionine</name>
        <dbReference type="ChEBI" id="CHEBI:59789"/>
    </ligand>
</feature>
<dbReference type="AlphaFoldDB" id="A0A2S7XT49"/>
<keyword evidence="5 7" id="KW-0949">S-adenosyl-L-methionine</keyword>
<feature type="binding site" evidence="7 8">
    <location>
        <position position="105"/>
    </location>
    <ligand>
        <name>S-adenosyl-L-methionine</name>
        <dbReference type="ChEBI" id="CHEBI:59789"/>
    </ligand>
</feature>
<dbReference type="EC" id="2.1.1.182" evidence="7"/>
<dbReference type="GO" id="GO:0005829">
    <property type="term" value="C:cytosol"/>
    <property type="evidence" value="ECO:0007669"/>
    <property type="project" value="TreeGrafter"/>
</dbReference>
<feature type="binding site" evidence="7 8">
    <location>
        <position position="60"/>
    </location>
    <ligand>
        <name>S-adenosyl-L-methionine</name>
        <dbReference type="ChEBI" id="CHEBI:59789"/>
    </ligand>
</feature>
<evidence type="ECO:0000313" key="11">
    <source>
        <dbReference type="Proteomes" id="UP000239936"/>
    </source>
</evidence>
<organism evidence="10 11">
    <name type="scientific">Chromatium okenii</name>
    <dbReference type="NCBI Taxonomy" id="61644"/>
    <lineage>
        <taxon>Bacteria</taxon>
        <taxon>Pseudomonadati</taxon>
        <taxon>Pseudomonadota</taxon>
        <taxon>Gammaproteobacteria</taxon>
        <taxon>Chromatiales</taxon>
        <taxon>Chromatiaceae</taxon>
        <taxon>Chromatium</taxon>
    </lineage>
</organism>
<dbReference type="InterPro" id="IPR001737">
    <property type="entry name" value="KsgA/Erm"/>
</dbReference>
<protein>
    <recommendedName>
        <fullName evidence="7">Ribosomal RNA small subunit methyltransferase A</fullName>
        <ecNumber evidence="7">2.1.1.182</ecNumber>
    </recommendedName>
    <alternativeName>
        <fullName evidence="7">16S rRNA (adenine(1518)-N(6)/adenine(1519)-N(6))-dimethyltransferase</fullName>
    </alternativeName>
    <alternativeName>
        <fullName evidence="7">16S rRNA dimethyladenosine transferase</fullName>
    </alternativeName>
    <alternativeName>
        <fullName evidence="7">16S rRNA dimethylase</fullName>
    </alternativeName>
    <alternativeName>
        <fullName evidence="7">S-adenosylmethionine-6-N', N'-adenosyl(rRNA) dimethyltransferase</fullName>
    </alternativeName>
</protein>
<dbReference type="PROSITE" id="PS51689">
    <property type="entry name" value="SAM_RNA_A_N6_MT"/>
    <property type="match status" value="1"/>
</dbReference>
<evidence type="ECO:0000259" key="9">
    <source>
        <dbReference type="SMART" id="SM00650"/>
    </source>
</evidence>
<evidence type="ECO:0000256" key="2">
    <source>
        <dbReference type="ARBA" id="ARBA00022552"/>
    </source>
</evidence>
<comment type="function">
    <text evidence="7">Specifically dimethylates two adjacent adenosines (A1518 and A1519) in the loop of a conserved hairpin near the 3'-end of 16S rRNA in the 30S particle. May play a critical role in biogenesis of 30S subunits.</text>
</comment>
<dbReference type="NCBIfam" id="TIGR00755">
    <property type="entry name" value="ksgA"/>
    <property type="match status" value="1"/>
</dbReference>
<evidence type="ECO:0000256" key="6">
    <source>
        <dbReference type="ARBA" id="ARBA00022884"/>
    </source>
</evidence>
<dbReference type="PANTHER" id="PTHR11727:SF7">
    <property type="entry name" value="DIMETHYLADENOSINE TRANSFERASE-RELATED"/>
    <property type="match status" value="1"/>
</dbReference>
<feature type="binding site" evidence="7 8">
    <location>
        <position position="84"/>
    </location>
    <ligand>
        <name>S-adenosyl-L-methionine</name>
        <dbReference type="ChEBI" id="CHEBI:59789"/>
    </ligand>
</feature>
<name>A0A2S7XT49_9GAMM</name>
<dbReference type="InterPro" id="IPR011530">
    <property type="entry name" value="rRNA_adenine_dimethylase"/>
</dbReference>
<evidence type="ECO:0000256" key="8">
    <source>
        <dbReference type="PROSITE-ProRule" id="PRU01026"/>
    </source>
</evidence>
<evidence type="ECO:0000256" key="4">
    <source>
        <dbReference type="ARBA" id="ARBA00022679"/>
    </source>
</evidence>
<dbReference type="InterPro" id="IPR029063">
    <property type="entry name" value="SAM-dependent_MTases_sf"/>
</dbReference>
<dbReference type="FunFam" id="1.10.8.100:FF:000001">
    <property type="entry name" value="Ribosomal RNA small subunit methyltransferase A"/>
    <property type="match status" value="1"/>
</dbReference>
<keyword evidence="3 7" id="KW-0489">Methyltransferase</keyword>
<accession>A0A2S7XT49</accession>
<comment type="catalytic activity">
    <reaction evidence="7">
        <text>adenosine(1518)/adenosine(1519) in 16S rRNA + 4 S-adenosyl-L-methionine = N(6)-dimethyladenosine(1518)/N(6)-dimethyladenosine(1519) in 16S rRNA + 4 S-adenosyl-L-homocysteine + 4 H(+)</text>
        <dbReference type="Rhea" id="RHEA:19609"/>
        <dbReference type="Rhea" id="RHEA-COMP:10232"/>
        <dbReference type="Rhea" id="RHEA-COMP:10233"/>
        <dbReference type="ChEBI" id="CHEBI:15378"/>
        <dbReference type="ChEBI" id="CHEBI:57856"/>
        <dbReference type="ChEBI" id="CHEBI:59789"/>
        <dbReference type="ChEBI" id="CHEBI:74411"/>
        <dbReference type="ChEBI" id="CHEBI:74493"/>
        <dbReference type="EC" id="2.1.1.182"/>
    </reaction>
</comment>
<dbReference type="EMBL" id="PPGH01000034">
    <property type="protein sequence ID" value="PQJ96723.1"/>
    <property type="molecule type" value="Genomic_DNA"/>
</dbReference>
<dbReference type="GO" id="GO:0052908">
    <property type="term" value="F:16S rRNA (adenine(1518)-N(6)/adenine(1519)-N(6))-dimethyltransferase activity"/>
    <property type="evidence" value="ECO:0007669"/>
    <property type="project" value="UniProtKB-EC"/>
</dbReference>
<keyword evidence="1 7" id="KW-0963">Cytoplasm</keyword>
<keyword evidence="4 7" id="KW-0808">Transferase</keyword>
<keyword evidence="11" id="KW-1185">Reference proteome</keyword>
<proteinExistence type="inferred from homology"/>
<dbReference type="SUPFAM" id="SSF53335">
    <property type="entry name" value="S-adenosyl-L-methionine-dependent methyltransferases"/>
    <property type="match status" value="1"/>
</dbReference>
<comment type="similarity">
    <text evidence="7">Belongs to the class I-like SAM-binding methyltransferase superfamily. rRNA adenine N(6)-methyltransferase family. RsmA subfamily.</text>
</comment>
<dbReference type="PANTHER" id="PTHR11727">
    <property type="entry name" value="DIMETHYLADENOSINE TRANSFERASE"/>
    <property type="match status" value="1"/>
</dbReference>
<keyword evidence="6 7" id="KW-0694">RNA-binding</keyword>
<evidence type="ECO:0000256" key="5">
    <source>
        <dbReference type="ARBA" id="ARBA00022691"/>
    </source>
</evidence>
<feature type="binding site" evidence="7 8">
    <location>
        <position position="39"/>
    </location>
    <ligand>
        <name>S-adenosyl-L-methionine</name>
        <dbReference type="ChEBI" id="CHEBI:59789"/>
    </ligand>
</feature>
<dbReference type="Proteomes" id="UP000239936">
    <property type="component" value="Unassembled WGS sequence"/>
</dbReference>
<evidence type="ECO:0000256" key="1">
    <source>
        <dbReference type="ARBA" id="ARBA00022490"/>
    </source>
</evidence>